<comment type="caution">
    <text evidence="2">The sequence shown here is derived from an EMBL/GenBank/DDBJ whole genome shotgun (WGS) entry which is preliminary data.</text>
</comment>
<gene>
    <name evidence="2" type="ORF">KME15_11975</name>
</gene>
<name>A0A951QCR5_9CYAN</name>
<dbReference type="Proteomes" id="UP000757435">
    <property type="component" value="Unassembled WGS sequence"/>
</dbReference>
<proteinExistence type="predicted"/>
<sequence>MEPPQPKIVPLKPSQLKPSNWAIAQLPGISPQDEASLVGCGIHTTFQLLQKAQTPDQRQILAAEMQIPIQHVNKWAALAHLACIPTVGCQYCGLLLHAGISSPGQLAQTPIARLHQQVLKLQIATMQRQDLCPGFGEVAQWIEQAIQLQARRAAPKG</sequence>
<protein>
    <submittedName>
        <fullName evidence="2">DUF4332 domain-containing protein</fullName>
    </submittedName>
</protein>
<dbReference type="AlphaFoldDB" id="A0A951QCR5"/>
<reference evidence="2" key="2">
    <citation type="journal article" date="2022" name="Microbiol. Resour. Announc.">
        <title>Metagenome Sequencing to Explore Phylogenomics of Terrestrial Cyanobacteria.</title>
        <authorList>
            <person name="Ward R.D."/>
            <person name="Stajich J.E."/>
            <person name="Johansen J.R."/>
            <person name="Huntemann M."/>
            <person name="Clum A."/>
            <person name="Foster B."/>
            <person name="Foster B."/>
            <person name="Roux S."/>
            <person name="Palaniappan K."/>
            <person name="Varghese N."/>
            <person name="Mukherjee S."/>
            <person name="Reddy T.B.K."/>
            <person name="Daum C."/>
            <person name="Copeland A."/>
            <person name="Chen I.A."/>
            <person name="Ivanova N.N."/>
            <person name="Kyrpides N.C."/>
            <person name="Shapiro N."/>
            <person name="Eloe-Fadrosh E.A."/>
            <person name="Pietrasiak N."/>
        </authorList>
    </citation>
    <scope>NUCLEOTIDE SEQUENCE</scope>
    <source>
        <strain evidence="2">UHER 2000/2452</strain>
    </source>
</reference>
<dbReference type="Pfam" id="PF14229">
    <property type="entry name" value="DUF4332"/>
    <property type="match status" value="1"/>
</dbReference>
<accession>A0A951QCR5</accession>
<evidence type="ECO:0000259" key="1">
    <source>
        <dbReference type="Pfam" id="PF14229"/>
    </source>
</evidence>
<evidence type="ECO:0000313" key="2">
    <source>
        <dbReference type="EMBL" id="MBW4659385.1"/>
    </source>
</evidence>
<feature type="domain" description="DUF4332" evidence="1">
    <location>
        <begin position="27"/>
        <end position="147"/>
    </location>
</feature>
<dbReference type="InterPro" id="IPR025567">
    <property type="entry name" value="DUF4332"/>
</dbReference>
<reference evidence="2" key="1">
    <citation type="submission" date="2021-05" db="EMBL/GenBank/DDBJ databases">
        <authorList>
            <person name="Pietrasiak N."/>
            <person name="Ward R."/>
            <person name="Stajich J.E."/>
            <person name="Kurbessoian T."/>
        </authorList>
    </citation>
    <scope>NUCLEOTIDE SEQUENCE</scope>
    <source>
        <strain evidence="2">UHER 2000/2452</strain>
    </source>
</reference>
<dbReference type="EMBL" id="JAHHHD010000011">
    <property type="protein sequence ID" value="MBW4659385.1"/>
    <property type="molecule type" value="Genomic_DNA"/>
</dbReference>
<evidence type="ECO:0000313" key="3">
    <source>
        <dbReference type="Proteomes" id="UP000757435"/>
    </source>
</evidence>
<organism evidence="2 3">
    <name type="scientific">Drouetiella hepatica Uher 2000/2452</name>
    <dbReference type="NCBI Taxonomy" id="904376"/>
    <lineage>
        <taxon>Bacteria</taxon>
        <taxon>Bacillati</taxon>
        <taxon>Cyanobacteriota</taxon>
        <taxon>Cyanophyceae</taxon>
        <taxon>Oculatellales</taxon>
        <taxon>Oculatellaceae</taxon>
        <taxon>Drouetiella</taxon>
    </lineage>
</organism>